<feature type="compositionally biased region" description="Polar residues" evidence="1">
    <location>
        <begin position="265"/>
        <end position="274"/>
    </location>
</feature>
<feature type="compositionally biased region" description="Low complexity" evidence="1">
    <location>
        <begin position="160"/>
        <end position="176"/>
    </location>
</feature>
<feature type="compositionally biased region" description="Low complexity" evidence="1">
    <location>
        <begin position="424"/>
        <end position="433"/>
    </location>
</feature>
<feature type="region of interest" description="Disordered" evidence="1">
    <location>
        <begin position="1"/>
        <end position="53"/>
    </location>
</feature>
<feature type="region of interest" description="Disordered" evidence="1">
    <location>
        <begin position="265"/>
        <end position="290"/>
    </location>
</feature>
<feature type="compositionally biased region" description="Polar residues" evidence="1">
    <location>
        <begin position="20"/>
        <end position="30"/>
    </location>
</feature>
<evidence type="ECO:0000256" key="1">
    <source>
        <dbReference type="SAM" id="MobiDB-lite"/>
    </source>
</evidence>
<feature type="non-terminal residue" evidence="3">
    <location>
        <position position="433"/>
    </location>
</feature>
<name>A0ABM1A3X0_APLCA</name>
<accession>A0ABM1A3X0</accession>
<keyword evidence="2" id="KW-1185">Reference proteome</keyword>
<feature type="region of interest" description="Disordered" evidence="1">
    <location>
        <begin position="390"/>
        <end position="433"/>
    </location>
</feature>
<feature type="compositionally biased region" description="Low complexity" evidence="1">
    <location>
        <begin position="113"/>
        <end position="136"/>
    </location>
</feature>
<evidence type="ECO:0000313" key="3">
    <source>
        <dbReference type="RefSeq" id="XP_012940316.2"/>
    </source>
</evidence>
<sequence length="433" mass="46254">MDIPPGRARSSCGRKAPSGADNSPGANSESPPLPHYLEPQDESPPLSSLCFSEPNPFSALHSNDYTTTDGEDTVASAALKLAESPLKRRSLPLIFEAADDCDSGISDQLNVESSTSSSSALSASVSASASASSSSSLFAQPRPFPPPPTTWALRATTAASKHSSFSESSQSSRPFSNDFPPSQVEPRKWREAEDIIPSSYYSDTADKGVTFALSYSTDPEASEASKTAQKASPPVHLDLASPRMTEVVEDEADVFLESPSSNLHRISSAGSFQQDGEEGDTESGRLNDPYRMLERSQSDASLLRKDLELLADDNEVHLTAAESGSSHNISECNRVYLDLSRAEAFERVELGETAGTMMRTSSGRLLETIPQEEELKTGDLSYVYASHRSFSADSSSSLEDLTTFGTKPKSKDSGKYKGGGGKGCSDNSNNNNN</sequence>
<reference evidence="3" key="1">
    <citation type="submission" date="2025-08" db="UniProtKB">
        <authorList>
            <consortium name="RefSeq"/>
        </authorList>
    </citation>
    <scope>IDENTIFICATION</scope>
</reference>
<dbReference type="Proteomes" id="UP000694888">
    <property type="component" value="Unplaced"/>
</dbReference>
<gene>
    <name evidence="3" type="primary">LOC106012301</name>
</gene>
<proteinExistence type="predicted"/>
<evidence type="ECO:0000313" key="2">
    <source>
        <dbReference type="Proteomes" id="UP000694888"/>
    </source>
</evidence>
<dbReference type="RefSeq" id="XP_012940316.2">
    <property type="nucleotide sequence ID" value="XM_013084862.2"/>
</dbReference>
<dbReference type="GeneID" id="106012301"/>
<protein>
    <submittedName>
        <fullName evidence="3">Cell wall protein RBR3</fullName>
    </submittedName>
</protein>
<feature type="region of interest" description="Disordered" evidence="1">
    <location>
        <begin position="102"/>
        <end position="191"/>
    </location>
</feature>
<organism evidence="2 3">
    <name type="scientific">Aplysia californica</name>
    <name type="common">California sea hare</name>
    <dbReference type="NCBI Taxonomy" id="6500"/>
    <lineage>
        <taxon>Eukaryota</taxon>
        <taxon>Metazoa</taxon>
        <taxon>Spiralia</taxon>
        <taxon>Lophotrochozoa</taxon>
        <taxon>Mollusca</taxon>
        <taxon>Gastropoda</taxon>
        <taxon>Heterobranchia</taxon>
        <taxon>Euthyneura</taxon>
        <taxon>Tectipleura</taxon>
        <taxon>Aplysiida</taxon>
        <taxon>Aplysioidea</taxon>
        <taxon>Aplysiidae</taxon>
        <taxon>Aplysia</taxon>
    </lineage>
</organism>